<dbReference type="Proteomes" id="UP001190465">
    <property type="component" value="Chromosome"/>
</dbReference>
<proteinExistence type="predicted"/>
<name>A0ABM9LVY1_9MYCO</name>
<evidence type="ECO:0000313" key="1">
    <source>
        <dbReference type="EMBL" id="CAJ1505632.1"/>
    </source>
</evidence>
<reference evidence="1 2" key="1">
    <citation type="submission" date="2023-08" db="EMBL/GenBank/DDBJ databases">
        <authorList>
            <person name="Folkvardsen B D."/>
            <person name="Norman A."/>
        </authorList>
    </citation>
    <scope>NUCLEOTIDE SEQUENCE [LARGE SCALE GENOMIC DNA]</scope>
    <source>
        <strain evidence="1 2">Mu0053</strain>
    </source>
</reference>
<keyword evidence="2" id="KW-1185">Reference proteome</keyword>
<dbReference type="RefSeq" id="WP_308478412.1">
    <property type="nucleotide sequence ID" value="NZ_OY726397.1"/>
</dbReference>
<organism evidence="1 2">
    <name type="scientific">[Mycobacterium] burgundiense</name>
    <dbReference type="NCBI Taxonomy" id="3064286"/>
    <lineage>
        <taxon>Bacteria</taxon>
        <taxon>Bacillati</taxon>
        <taxon>Actinomycetota</taxon>
        <taxon>Actinomycetes</taxon>
        <taxon>Mycobacteriales</taxon>
        <taxon>Mycobacteriaceae</taxon>
        <taxon>Mycolicibacterium</taxon>
    </lineage>
</organism>
<accession>A0ABM9LVY1</accession>
<gene>
    <name evidence="1" type="ORF">MU0053_002984</name>
</gene>
<dbReference type="EMBL" id="OY726397">
    <property type="protein sequence ID" value="CAJ1505632.1"/>
    <property type="molecule type" value="Genomic_DNA"/>
</dbReference>
<evidence type="ECO:0000313" key="2">
    <source>
        <dbReference type="Proteomes" id="UP001190465"/>
    </source>
</evidence>
<sequence>MTAPEPSFVDRVMHATDAQQLRDLQAEMNAHHSATGARLVAEIIQIIGVLPAPELALLQAEIDARRAAVEGAAPHVAAYRRAAMELARERAGDAPLGAAGAIFYGVEAEARVTNRPPDEVAVGDPAATEALEEVARLGVRTHRMRGWLHRNWEVVAERAETIVRAETIGERP</sequence>
<protein>
    <submittedName>
        <fullName evidence="1">Uncharacterized protein</fullName>
    </submittedName>
</protein>